<accession>Q8VKC2</accession>
<keyword evidence="3" id="KW-1185">Reference proteome</keyword>
<proteinExistence type="predicted"/>
<evidence type="ECO:0000313" key="3">
    <source>
        <dbReference type="Proteomes" id="UP000001020"/>
    </source>
</evidence>
<evidence type="ECO:0000313" key="2">
    <source>
        <dbReference type="EMBL" id="AAK45153.1"/>
    </source>
</evidence>
<reference evidence="2 3" key="1">
    <citation type="journal article" date="2002" name="J. Bacteriol.">
        <title>Whole-genome comparison of Mycobacterium tuberculosis clinical and laboratory strains.</title>
        <authorList>
            <person name="Fleischmann R.D."/>
            <person name="Alland D."/>
            <person name="Eisen J.A."/>
            <person name="Carpenter L."/>
            <person name="White O."/>
            <person name="Peterson J."/>
            <person name="DeBoy R."/>
            <person name="Dodson R."/>
            <person name="Gwinn M."/>
            <person name="Haft D."/>
            <person name="Hickey E."/>
            <person name="Kolonay J.F."/>
            <person name="Nelson W.C."/>
            <person name="Umayam L.A."/>
            <person name="Ermolaeva M."/>
            <person name="Salzberg S.L."/>
            <person name="Delcher A."/>
            <person name="Utterback T."/>
            <person name="Weidman J."/>
            <person name="Khouri H."/>
            <person name="Gill J."/>
            <person name="Mikula A."/>
            <person name="Bishai W."/>
            <person name="Jacobs Jr W.R.Jr."/>
            <person name="Venter J.C."/>
            <person name="Fraser C.M."/>
        </authorList>
    </citation>
    <scope>NUCLEOTIDE SEQUENCE [LARGE SCALE GENOMIC DNA]</scope>
    <source>
        <strain evidence="3">CDC 1551 / Oshkosh</strain>
    </source>
</reference>
<name>Q8VKC2_MYCTO</name>
<dbReference type="EMBL" id="AE000516">
    <property type="protein sequence ID" value="AAK45153.1"/>
    <property type="molecule type" value="Genomic_DNA"/>
</dbReference>
<protein>
    <submittedName>
        <fullName evidence="2">Uncharacterized protein</fullName>
    </submittedName>
</protein>
<dbReference type="Proteomes" id="UP000001020">
    <property type="component" value="Chromosome"/>
</dbReference>
<dbReference type="AlphaFoldDB" id="Q8VKC2"/>
<gene>
    <name evidence="2" type="ordered locus">MT0910.1</name>
</gene>
<dbReference type="KEGG" id="mtc:MT0910.1"/>
<evidence type="ECO:0000256" key="1">
    <source>
        <dbReference type="SAM" id="MobiDB-lite"/>
    </source>
</evidence>
<feature type="region of interest" description="Disordered" evidence="1">
    <location>
        <begin position="1"/>
        <end position="51"/>
    </location>
</feature>
<organism evidence="2 3">
    <name type="scientific">Mycobacterium tuberculosis (strain CDC 1551 / Oshkosh)</name>
    <dbReference type="NCBI Taxonomy" id="83331"/>
    <lineage>
        <taxon>Bacteria</taxon>
        <taxon>Bacillati</taxon>
        <taxon>Actinomycetota</taxon>
        <taxon>Actinomycetes</taxon>
        <taxon>Mycobacteriales</taxon>
        <taxon>Mycobacteriaceae</taxon>
        <taxon>Mycobacterium</taxon>
        <taxon>Mycobacterium tuberculosis complex</taxon>
    </lineage>
</organism>
<sequence>MLGQSGARTGSRILTPGAMENHRGAVIQSPDTWPPPSGVASKPNLNRRCVQ</sequence>
<dbReference type="HOGENOM" id="CLU_214919_0_0_11"/>